<dbReference type="RefSeq" id="WP_189963453.1">
    <property type="nucleotide sequence ID" value="NZ_BMVL01000001.1"/>
</dbReference>
<proteinExistence type="predicted"/>
<dbReference type="Pfam" id="PF01042">
    <property type="entry name" value="Ribonuc_L-PSP"/>
    <property type="match status" value="1"/>
</dbReference>
<sequence>MSNPSNSTAGARRISSGGAYEDVIGYSRAVALSNGLVLVSGCTAADAGGPYDQTVKAFEVAFKALAEAGLGPEDVVRTRLYLTHARDVEEVGRAHKQLFDAVRPAATMLIVSGFVDPGMVVEVEVEAFKAVTA</sequence>
<evidence type="ECO:0000313" key="1">
    <source>
        <dbReference type="EMBL" id="MBP2036585.1"/>
    </source>
</evidence>
<dbReference type="SUPFAM" id="SSF55298">
    <property type="entry name" value="YjgF-like"/>
    <property type="match status" value="1"/>
</dbReference>
<dbReference type="EMBL" id="JAGGLQ010000003">
    <property type="protein sequence ID" value="MBP2036585.1"/>
    <property type="molecule type" value="Genomic_DNA"/>
</dbReference>
<accession>A0ABS4L2V0</accession>
<evidence type="ECO:0000313" key="2">
    <source>
        <dbReference type="Proteomes" id="UP001519310"/>
    </source>
</evidence>
<dbReference type="PANTHER" id="PTHR43857:SF1">
    <property type="entry name" value="YJGH FAMILY PROTEIN"/>
    <property type="match status" value="1"/>
</dbReference>
<keyword evidence="2" id="KW-1185">Reference proteome</keyword>
<reference evidence="1 2" key="1">
    <citation type="submission" date="2021-03" db="EMBL/GenBank/DDBJ databases">
        <title>Genomic Encyclopedia of Type Strains, Phase IV (KMG-IV): sequencing the most valuable type-strain genomes for metagenomic binning, comparative biology and taxonomic classification.</title>
        <authorList>
            <person name="Goeker M."/>
        </authorList>
    </citation>
    <scope>NUCLEOTIDE SEQUENCE [LARGE SCALE GENOMIC DNA]</scope>
    <source>
        <strain evidence="1 2">DSM 40526</strain>
    </source>
</reference>
<dbReference type="PANTHER" id="PTHR43857">
    <property type="entry name" value="BLR7761 PROTEIN"/>
    <property type="match status" value="1"/>
</dbReference>
<dbReference type="Proteomes" id="UP001519310">
    <property type="component" value="Unassembled WGS sequence"/>
</dbReference>
<organism evidence="1 2">
    <name type="scientific">Streptomyces avidinii</name>
    <dbReference type="NCBI Taxonomy" id="1895"/>
    <lineage>
        <taxon>Bacteria</taxon>
        <taxon>Bacillati</taxon>
        <taxon>Actinomycetota</taxon>
        <taxon>Actinomycetes</taxon>
        <taxon>Kitasatosporales</taxon>
        <taxon>Streptomycetaceae</taxon>
        <taxon>Streptomyces</taxon>
    </lineage>
</organism>
<comment type="caution">
    <text evidence="1">The sequence shown here is derived from an EMBL/GenBank/DDBJ whole genome shotgun (WGS) entry which is preliminary data.</text>
</comment>
<dbReference type="InterPro" id="IPR035959">
    <property type="entry name" value="RutC-like_sf"/>
</dbReference>
<name>A0ABS4L2V0_STRAV</name>
<protein>
    <submittedName>
        <fullName evidence="1">Enamine deaminase RidA (YjgF/YER057c/UK114 family)</fullName>
    </submittedName>
</protein>
<dbReference type="CDD" id="cd06154">
    <property type="entry name" value="YjgF_YER057c_UK114_like_6"/>
    <property type="match status" value="1"/>
</dbReference>
<dbReference type="Gene3D" id="3.30.1330.40">
    <property type="entry name" value="RutC-like"/>
    <property type="match status" value="1"/>
</dbReference>
<gene>
    <name evidence="1" type="ORF">J2Z77_002376</name>
</gene>
<dbReference type="InterPro" id="IPR006175">
    <property type="entry name" value="YjgF/YER057c/UK114"/>
</dbReference>